<dbReference type="EMBL" id="LVYU01000099">
    <property type="protein sequence ID" value="KZA99938.1"/>
    <property type="molecule type" value="Genomic_DNA"/>
</dbReference>
<name>A0A154IH77_RHILE</name>
<comment type="caution">
    <text evidence="1">The sequence shown here is derived from an EMBL/GenBank/DDBJ whole genome shotgun (WGS) entry which is preliminary data.</text>
</comment>
<dbReference type="RefSeq" id="WP_062942647.1">
    <property type="nucleotide sequence ID" value="NZ_CP171847.1"/>
</dbReference>
<evidence type="ECO:0000313" key="1">
    <source>
        <dbReference type="EMBL" id="KZA99938.1"/>
    </source>
</evidence>
<dbReference type="AlphaFoldDB" id="A0A154IH77"/>
<sequence length="152" mass="16506">MTERWLGVQVSGEGVIMVDAEVPKNGPITIVLDDSFKLAKGDRAKAFCTMYSRLHDYAREKGIKRAFIKESAVSKGGMGKAHLSAAELRGVAIAALGSACEVGLVSKASVSRNYGDRKMDEYVKDESFWKENTDGKMRSGSREAAMLILAGR</sequence>
<gene>
    <name evidence="1" type="ORF">A4A59_20825</name>
</gene>
<organism evidence="1">
    <name type="scientific">Rhizobium leguminosarum</name>
    <dbReference type="NCBI Taxonomy" id="384"/>
    <lineage>
        <taxon>Bacteria</taxon>
        <taxon>Pseudomonadati</taxon>
        <taxon>Pseudomonadota</taxon>
        <taxon>Alphaproteobacteria</taxon>
        <taxon>Hyphomicrobiales</taxon>
        <taxon>Rhizobiaceae</taxon>
        <taxon>Rhizobium/Agrobacterium group</taxon>
        <taxon>Rhizobium</taxon>
    </lineage>
</organism>
<reference evidence="1" key="1">
    <citation type="submission" date="2016-03" db="EMBL/GenBank/DDBJ databases">
        <title>Microsymbionts genomes from the relict species Vavilovia formosa.</title>
        <authorList>
            <person name="Chirak E."/>
            <person name="Kimeklis A."/>
            <person name="Kopat V."/>
            <person name="Andronov E."/>
        </authorList>
    </citation>
    <scope>NUCLEOTIDE SEQUENCE [LARGE SCALE GENOMIC DNA]</scope>
    <source>
        <strain evidence="1">Vaf12</strain>
    </source>
</reference>
<accession>A0A154IH77</accession>
<protein>
    <submittedName>
        <fullName evidence="1">Uncharacterized protein</fullName>
    </submittedName>
</protein>
<proteinExistence type="predicted"/>